<feature type="domain" description="Transcription factor TFIID subunit 8 C-terminal" evidence="9">
    <location>
        <begin position="175"/>
        <end position="223"/>
    </location>
</feature>
<dbReference type="OrthoDB" id="2193813at2759"/>
<dbReference type="Pfam" id="PF10406">
    <property type="entry name" value="TAF8_C"/>
    <property type="match status" value="1"/>
</dbReference>
<keyword evidence="5" id="KW-0804">Transcription</keyword>
<dbReference type="PANTHER" id="PTHR46469">
    <property type="entry name" value="TRANSCRIPTION INITIATION FACTOR TFIID SUBUNIT 8"/>
    <property type="match status" value="1"/>
</dbReference>
<evidence type="ECO:0000313" key="11">
    <source>
        <dbReference type="Proteomes" id="UP000033483"/>
    </source>
</evidence>
<comment type="similarity">
    <text evidence="2">Belongs to the TAF8 family.</text>
</comment>
<feature type="region of interest" description="Disordered" evidence="7">
    <location>
        <begin position="292"/>
        <end position="316"/>
    </location>
</feature>
<dbReference type="AlphaFoldDB" id="A0A0F4ZBX3"/>
<keyword evidence="4" id="KW-0805">Transcription regulation</keyword>
<keyword evidence="11" id="KW-1185">Reference proteome</keyword>
<evidence type="ECO:0000256" key="7">
    <source>
        <dbReference type="SAM" id="MobiDB-lite"/>
    </source>
</evidence>
<dbReference type="InterPro" id="IPR037818">
    <property type="entry name" value="TAF8"/>
</dbReference>
<evidence type="ECO:0000256" key="1">
    <source>
        <dbReference type="ARBA" id="ARBA00004123"/>
    </source>
</evidence>
<evidence type="ECO:0000256" key="2">
    <source>
        <dbReference type="ARBA" id="ARBA00008767"/>
    </source>
</evidence>
<organism evidence="10 11">
    <name type="scientific">Thielaviopsis punctulata</name>
    <dbReference type="NCBI Taxonomy" id="72032"/>
    <lineage>
        <taxon>Eukaryota</taxon>
        <taxon>Fungi</taxon>
        <taxon>Dikarya</taxon>
        <taxon>Ascomycota</taxon>
        <taxon>Pezizomycotina</taxon>
        <taxon>Sordariomycetes</taxon>
        <taxon>Hypocreomycetidae</taxon>
        <taxon>Microascales</taxon>
        <taxon>Ceratocystidaceae</taxon>
        <taxon>Thielaviopsis</taxon>
    </lineage>
</organism>
<proteinExistence type="inferred from homology"/>
<keyword evidence="6" id="KW-0539">Nucleus</keyword>
<dbReference type="InterPro" id="IPR009072">
    <property type="entry name" value="Histone-fold"/>
</dbReference>
<accession>A0A0F4ZBX3</accession>
<dbReference type="SUPFAM" id="SSF47113">
    <property type="entry name" value="Histone-fold"/>
    <property type="match status" value="1"/>
</dbReference>
<name>A0A0F4ZBX3_9PEZI</name>
<dbReference type="Gene3D" id="1.10.20.10">
    <property type="entry name" value="Histone, subunit A"/>
    <property type="match status" value="1"/>
</dbReference>
<protein>
    <recommendedName>
        <fullName evidence="3">Transcription initiation factor TFIID subunit 8</fullName>
    </recommendedName>
</protein>
<dbReference type="PANTHER" id="PTHR46469:SF1">
    <property type="entry name" value="TRANSCRIPTION INITIATION FACTOR TFIID SUBUNIT 8"/>
    <property type="match status" value="1"/>
</dbReference>
<feature type="domain" description="Bromodomain associated" evidence="8">
    <location>
        <begin position="50"/>
        <end position="116"/>
    </location>
</feature>
<evidence type="ECO:0000256" key="3">
    <source>
        <dbReference type="ARBA" id="ARBA00017307"/>
    </source>
</evidence>
<dbReference type="InterPro" id="IPR006565">
    <property type="entry name" value="BTP"/>
</dbReference>
<comment type="caution">
    <text evidence="10">The sequence shown here is derived from an EMBL/GenBank/DDBJ whole genome shotgun (WGS) entry which is preliminary data.</text>
</comment>
<evidence type="ECO:0000313" key="10">
    <source>
        <dbReference type="EMBL" id="KKA27775.1"/>
    </source>
</evidence>
<feature type="non-terminal residue" evidence="10">
    <location>
        <position position="316"/>
    </location>
</feature>
<dbReference type="GO" id="GO:0006367">
    <property type="term" value="P:transcription initiation at RNA polymerase II promoter"/>
    <property type="evidence" value="ECO:0007669"/>
    <property type="project" value="TreeGrafter"/>
</dbReference>
<comment type="subcellular location">
    <subcellularLocation>
        <location evidence="1">Nucleus</location>
    </subcellularLocation>
</comment>
<dbReference type="Pfam" id="PF07524">
    <property type="entry name" value="Bromo_TP"/>
    <property type="match status" value="1"/>
</dbReference>
<dbReference type="CDD" id="cd08049">
    <property type="entry name" value="TAF8"/>
    <property type="match status" value="1"/>
</dbReference>
<evidence type="ECO:0000256" key="5">
    <source>
        <dbReference type="ARBA" id="ARBA00023163"/>
    </source>
</evidence>
<dbReference type="CDD" id="cd00076">
    <property type="entry name" value="HFD_SF"/>
    <property type="match status" value="1"/>
</dbReference>
<evidence type="ECO:0000259" key="9">
    <source>
        <dbReference type="Pfam" id="PF10406"/>
    </source>
</evidence>
<reference evidence="10 11" key="1">
    <citation type="submission" date="2015-03" db="EMBL/GenBank/DDBJ databases">
        <authorList>
            <person name="Radwan O."/>
            <person name="Al-Naeli F.A."/>
            <person name="Rendon G.A."/>
            <person name="Fields C."/>
        </authorList>
    </citation>
    <scope>NUCLEOTIDE SEQUENCE [LARGE SCALE GENOMIC DNA]</scope>
    <source>
        <strain evidence="10">CR-DP1</strain>
    </source>
</reference>
<dbReference type="Proteomes" id="UP000033483">
    <property type="component" value="Unassembled WGS sequence"/>
</dbReference>
<evidence type="ECO:0000259" key="8">
    <source>
        <dbReference type="Pfam" id="PF07524"/>
    </source>
</evidence>
<dbReference type="GO" id="GO:0046982">
    <property type="term" value="F:protein heterodimerization activity"/>
    <property type="evidence" value="ECO:0007669"/>
    <property type="project" value="InterPro"/>
</dbReference>
<evidence type="ECO:0000256" key="4">
    <source>
        <dbReference type="ARBA" id="ARBA00023015"/>
    </source>
</evidence>
<dbReference type="EMBL" id="LAEV01001592">
    <property type="protein sequence ID" value="KKA27775.1"/>
    <property type="molecule type" value="Genomic_DNA"/>
</dbReference>
<gene>
    <name evidence="10" type="ORF">TD95_004721</name>
</gene>
<dbReference type="GO" id="GO:0005669">
    <property type="term" value="C:transcription factor TFIID complex"/>
    <property type="evidence" value="ECO:0007669"/>
    <property type="project" value="InterPro"/>
</dbReference>
<sequence length="316" mass="35213">MSLVDENDVSSQQTVFSDAILDKKIASLPPLEQPPIASKVYSYPTAGAYANGALKRSIALVLKQIGFDSATPQALDSFTQHAESYLHNLINDVHTLAVSARREIPTPNDFQLILQRRKIYINDLKPHRKHPIPRNLLQPRTEVVEVFPAPNTVLKSLPILHPELSGAAERAAMEYIPAKFPGFPSIHTFRYTPRLEKSERDPQRIRAAAALAAKQGEDALRGLVRAAKVRKQKEVRSIVQRDPHGKERYRLWEAAMQKLLSDKANGSTGGARTRLSDQEIADSSMIVNSSGPYLRQERPRTGAGKRALPRTVLEIQ</sequence>
<evidence type="ECO:0000256" key="6">
    <source>
        <dbReference type="ARBA" id="ARBA00023242"/>
    </source>
</evidence>
<dbReference type="InterPro" id="IPR019473">
    <property type="entry name" value="TFIID_su8_C"/>
</dbReference>